<evidence type="ECO:0000313" key="10">
    <source>
        <dbReference type="Proteomes" id="UP000240010"/>
    </source>
</evidence>
<keyword evidence="3 8" id="KW-0349">Heme</keyword>
<comment type="cofactor">
    <cofactor evidence="1">
        <name>heme</name>
        <dbReference type="ChEBI" id="CHEBI:30413"/>
    </cofactor>
</comment>
<protein>
    <recommendedName>
        <fullName evidence="11">Cytochrome P450</fullName>
    </recommendedName>
</protein>
<dbReference type="InterPro" id="IPR036396">
    <property type="entry name" value="Cyt_P450_sf"/>
</dbReference>
<evidence type="ECO:0008006" key="11">
    <source>
        <dbReference type="Google" id="ProtNLM"/>
    </source>
</evidence>
<evidence type="ECO:0000256" key="8">
    <source>
        <dbReference type="RuleBase" id="RU000461"/>
    </source>
</evidence>
<dbReference type="Pfam" id="PF00067">
    <property type="entry name" value="p450"/>
    <property type="match status" value="1"/>
</dbReference>
<dbReference type="CDD" id="cd20625">
    <property type="entry name" value="CYP164-like"/>
    <property type="match status" value="1"/>
</dbReference>
<evidence type="ECO:0000256" key="2">
    <source>
        <dbReference type="ARBA" id="ARBA00010617"/>
    </source>
</evidence>
<dbReference type="InterPro" id="IPR002397">
    <property type="entry name" value="Cyt_P450_B"/>
</dbReference>
<name>A0A2S6HE36_9GAMM</name>
<dbReference type="PANTHER" id="PTHR46696">
    <property type="entry name" value="P450, PUTATIVE (EUROFUNG)-RELATED"/>
    <property type="match status" value="1"/>
</dbReference>
<dbReference type="GO" id="GO:0020037">
    <property type="term" value="F:heme binding"/>
    <property type="evidence" value="ECO:0007669"/>
    <property type="project" value="InterPro"/>
</dbReference>
<sequence>MQLDFQSPEFIANPYPVYARLREQAPVYQLEPGAWLITRYHDVEYLLKNPRLNKDIPSMFNQRYGRDMSDEPVYRFHNNFWAMMDSPHRRKLIVKALNAGKISELRKLVQKSAEQLVDKWIGCEQADLMNVFAYPLPIQVTCNMLNIELEQSLDFLAEIKLILKPAEPNLLTEAELDISNAAALRLDKFFREICQQRRKEPGEDLVSQLLAAEEDGERLSEDDVICNLIMLFVSGYGTTANAVCNILRLLFIYPDQRELLIAKPELLSSAVEEGLRFNSSGPLTFRTAMESFEFNGVQIASGDAIYLALDSANHDPEVFDEPDRFWIERPALKKSLAFGHGSHYCLGAKLGTMEVEVALETLFRRLPNLTIDNVDQLKWEPTWVLRGLESLPARW</sequence>
<dbReference type="PRINTS" id="PR00359">
    <property type="entry name" value="BP450"/>
</dbReference>
<dbReference type="PANTHER" id="PTHR46696:SF1">
    <property type="entry name" value="CYTOCHROME P450 YJIB-RELATED"/>
    <property type="match status" value="1"/>
</dbReference>
<evidence type="ECO:0000256" key="6">
    <source>
        <dbReference type="ARBA" id="ARBA00023004"/>
    </source>
</evidence>
<keyword evidence="5 8" id="KW-0560">Oxidoreductase</keyword>
<keyword evidence="4 8" id="KW-0479">Metal-binding</keyword>
<comment type="caution">
    <text evidence="9">The sequence shown here is derived from an EMBL/GenBank/DDBJ whole genome shotgun (WGS) entry which is preliminary data.</text>
</comment>
<dbReference type="EMBL" id="PTIZ01000005">
    <property type="protein sequence ID" value="PPK75728.1"/>
    <property type="molecule type" value="Genomic_DNA"/>
</dbReference>
<dbReference type="SUPFAM" id="SSF48264">
    <property type="entry name" value="Cytochrome P450"/>
    <property type="match status" value="1"/>
</dbReference>
<dbReference type="InterPro" id="IPR001128">
    <property type="entry name" value="Cyt_P450"/>
</dbReference>
<dbReference type="FunFam" id="1.10.630.10:FF:000018">
    <property type="entry name" value="Cytochrome P450 monooxygenase"/>
    <property type="match status" value="1"/>
</dbReference>
<proteinExistence type="inferred from homology"/>
<dbReference type="PROSITE" id="PS00086">
    <property type="entry name" value="CYTOCHROME_P450"/>
    <property type="match status" value="1"/>
</dbReference>
<accession>A0A2S6HE36</accession>
<comment type="similarity">
    <text evidence="2 8">Belongs to the cytochrome P450 family.</text>
</comment>
<dbReference type="RefSeq" id="WP_104428943.1">
    <property type="nucleotide sequence ID" value="NZ_PTIZ01000005.1"/>
</dbReference>
<evidence type="ECO:0000313" key="9">
    <source>
        <dbReference type="EMBL" id="PPK75728.1"/>
    </source>
</evidence>
<evidence type="ECO:0000256" key="1">
    <source>
        <dbReference type="ARBA" id="ARBA00001971"/>
    </source>
</evidence>
<evidence type="ECO:0000256" key="7">
    <source>
        <dbReference type="ARBA" id="ARBA00023033"/>
    </source>
</evidence>
<dbReference type="Proteomes" id="UP000240010">
    <property type="component" value="Unassembled WGS sequence"/>
</dbReference>
<dbReference type="GO" id="GO:0004497">
    <property type="term" value="F:monooxygenase activity"/>
    <property type="evidence" value="ECO:0007669"/>
    <property type="project" value="UniProtKB-KW"/>
</dbReference>
<dbReference type="AlphaFoldDB" id="A0A2S6HE36"/>
<organism evidence="9 10">
    <name type="scientific">Methylobacter tundripaludum</name>
    <dbReference type="NCBI Taxonomy" id="173365"/>
    <lineage>
        <taxon>Bacteria</taxon>
        <taxon>Pseudomonadati</taxon>
        <taxon>Pseudomonadota</taxon>
        <taxon>Gammaproteobacteria</taxon>
        <taxon>Methylococcales</taxon>
        <taxon>Methylococcaceae</taxon>
        <taxon>Methylobacter</taxon>
    </lineage>
</organism>
<evidence type="ECO:0000256" key="3">
    <source>
        <dbReference type="ARBA" id="ARBA00022617"/>
    </source>
</evidence>
<evidence type="ECO:0000256" key="5">
    <source>
        <dbReference type="ARBA" id="ARBA00023002"/>
    </source>
</evidence>
<keyword evidence="7 8" id="KW-0503">Monooxygenase</keyword>
<dbReference type="Gene3D" id="1.10.630.10">
    <property type="entry name" value="Cytochrome P450"/>
    <property type="match status" value="1"/>
</dbReference>
<dbReference type="GO" id="GO:0016705">
    <property type="term" value="F:oxidoreductase activity, acting on paired donors, with incorporation or reduction of molecular oxygen"/>
    <property type="evidence" value="ECO:0007669"/>
    <property type="project" value="InterPro"/>
</dbReference>
<dbReference type="InterPro" id="IPR017972">
    <property type="entry name" value="Cyt_P450_CS"/>
</dbReference>
<evidence type="ECO:0000256" key="4">
    <source>
        <dbReference type="ARBA" id="ARBA00022723"/>
    </source>
</evidence>
<reference evidence="9 10" key="1">
    <citation type="submission" date="2018-02" db="EMBL/GenBank/DDBJ databases">
        <title>Subsurface microbial communities from deep shales in Ohio and West Virginia, USA.</title>
        <authorList>
            <person name="Wrighton K."/>
        </authorList>
    </citation>
    <scope>NUCLEOTIDE SEQUENCE [LARGE SCALE GENOMIC DNA]</scope>
    <source>
        <strain evidence="9 10">OWC-DMM</strain>
    </source>
</reference>
<keyword evidence="6 8" id="KW-0408">Iron</keyword>
<gene>
    <name evidence="9" type="ORF">B0F87_105200</name>
</gene>
<dbReference type="GO" id="GO:0005506">
    <property type="term" value="F:iron ion binding"/>
    <property type="evidence" value="ECO:0007669"/>
    <property type="project" value="InterPro"/>
</dbReference>